<gene>
    <name evidence="1" type="ORF">QC762_402130</name>
</gene>
<keyword evidence="2" id="KW-1185">Reference proteome</keyword>
<dbReference type="Proteomes" id="UP001323405">
    <property type="component" value="Unassembled WGS sequence"/>
</dbReference>
<accession>A0ABR0GET0</accession>
<reference evidence="1 2" key="1">
    <citation type="journal article" date="2023" name="bioRxiv">
        <title>High-quality genome assemblies of four members of thePodospora anserinaspecies complex.</title>
        <authorList>
            <person name="Ament-Velasquez S.L."/>
            <person name="Vogan A.A."/>
            <person name="Wallerman O."/>
            <person name="Hartmann F."/>
            <person name="Gautier V."/>
            <person name="Silar P."/>
            <person name="Giraud T."/>
            <person name="Johannesson H."/>
        </authorList>
    </citation>
    <scope>NUCLEOTIDE SEQUENCE [LARGE SCALE GENOMIC DNA]</scope>
    <source>
        <strain evidence="1 2">CBS 415.72m</strain>
    </source>
</reference>
<sequence>MSHKPGIIVVHSRPLSPLLPPIVFQTWYENIHIPDVLATGHVSSAARYHLTSPEANNSMPLLAVYHLPDMNWLHQDNCQFWKIPLHSKILPGDNSSILDVAEFKTEFYETVDTVQFGEPADGGNVPSKLLLSFFPQSKQGADSRSLHQSALANLGIGGSETIQQSMKSTLFKADQSRPHHPAVPASRGTPGEMEYLCTLEYAGEIRLGSSVESNSRPEYTLLKAFE</sequence>
<comment type="caution">
    <text evidence="1">The sequence shown here is derived from an EMBL/GenBank/DDBJ whole genome shotgun (WGS) entry which is preliminary data.</text>
</comment>
<evidence type="ECO:0000313" key="1">
    <source>
        <dbReference type="EMBL" id="KAK4654233.1"/>
    </source>
</evidence>
<organism evidence="1 2">
    <name type="scientific">Podospora pseudocomata</name>
    <dbReference type="NCBI Taxonomy" id="2093779"/>
    <lineage>
        <taxon>Eukaryota</taxon>
        <taxon>Fungi</taxon>
        <taxon>Dikarya</taxon>
        <taxon>Ascomycota</taxon>
        <taxon>Pezizomycotina</taxon>
        <taxon>Sordariomycetes</taxon>
        <taxon>Sordariomycetidae</taxon>
        <taxon>Sordariales</taxon>
        <taxon>Podosporaceae</taxon>
        <taxon>Podospora</taxon>
    </lineage>
</organism>
<proteinExistence type="predicted"/>
<protein>
    <submittedName>
        <fullName evidence="1">Uncharacterized protein</fullName>
    </submittedName>
</protein>
<evidence type="ECO:0000313" key="2">
    <source>
        <dbReference type="Proteomes" id="UP001323405"/>
    </source>
</evidence>
<dbReference type="EMBL" id="JAFFHA010000006">
    <property type="protein sequence ID" value="KAK4654233.1"/>
    <property type="molecule type" value="Genomic_DNA"/>
</dbReference>
<name>A0ABR0GET0_9PEZI</name>
<dbReference type="RefSeq" id="XP_062743208.1">
    <property type="nucleotide sequence ID" value="XM_062889663.1"/>
</dbReference>
<dbReference type="GeneID" id="87909570"/>